<dbReference type="PANTHER" id="PTHR24346:SF56">
    <property type="entry name" value="SERINE_THREONINE-PROTEIN KINASE MARK2"/>
    <property type="match status" value="1"/>
</dbReference>
<dbReference type="GO" id="GO:0005737">
    <property type="term" value="C:cytoplasm"/>
    <property type="evidence" value="ECO:0007669"/>
    <property type="project" value="TreeGrafter"/>
</dbReference>
<dbReference type="GO" id="GO:0005524">
    <property type="term" value="F:ATP binding"/>
    <property type="evidence" value="ECO:0007669"/>
    <property type="project" value="UniProtKB-KW"/>
</dbReference>
<evidence type="ECO:0000256" key="2">
    <source>
        <dbReference type="ARBA" id="ARBA00022527"/>
    </source>
</evidence>
<organism evidence="10 11">
    <name type="scientific">Neotoma lepida</name>
    <name type="common">Desert woodrat</name>
    <dbReference type="NCBI Taxonomy" id="56216"/>
    <lineage>
        <taxon>Eukaryota</taxon>
        <taxon>Metazoa</taxon>
        <taxon>Chordata</taxon>
        <taxon>Craniata</taxon>
        <taxon>Vertebrata</taxon>
        <taxon>Euteleostomi</taxon>
        <taxon>Mammalia</taxon>
        <taxon>Eutheria</taxon>
        <taxon>Euarchontoglires</taxon>
        <taxon>Glires</taxon>
        <taxon>Rodentia</taxon>
        <taxon>Myomorpha</taxon>
        <taxon>Muroidea</taxon>
        <taxon>Cricetidae</taxon>
        <taxon>Neotominae</taxon>
        <taxon>Neotoma</taxon>
    </lineage>
</organism>
<protein>
    <recommendedName>
        <fullName evidence="1">non-specific serine/threonine protein kinase</fullName>
        <ecNumber evidence="1">2.7.11.1</ecNumber>
    </recommendedName>
</protein>
<dbReference type="EMBL" id="LZPO01066614">
    <property type="protein sequence ID" value="OBS69916.1"/>
    <property type="molecule type" value="Genomic_DNA"/>
</dbReference>
<evidence type="ECO:0000256" key="4">
    <source>
        <dbReference type="ARBA" id="ARBA00022741"/>
    </source>
</evidence>
<dbReference type="PANTHER" id="PTHR24346">
    <property type="entry name" value="MAP/MICROTUBULE AFFINITY-REGULATING KINASE"/>
    <property type="match status" value="1"/>
</dbReference>
<dbReference type="Gene3D" id="1.10.510.10">
    <property type="entry name" value="Transferase(Phosphotransferase) domain 1"/>
    <property type="match status" value="1"/>
</dbReference>
<evidence type="ECO:0000256" key="7">
    <source>
        <dbReference type="ARBA" id="ARBA00047899"/>
    </source>
</evidence>
<keyword evidence="4" id="KW-0547">Nucleotide-binding</keyword>
<keyword evidence="11" id="KW-1185">Reference proteome</keyword>
<dbReference type="Pfam" id="PF00069">
    <property type="entry name" value="Pkinase"/>
    <property type="match status" value="1"/>
</dbReference>
<dbReference type="GO" id="GO:0050321">
    <property type="term" value="F:tau-protein kinase activity"/>
    <property type="evidence" value="ECO:0007669"/>
    <property type="project" value="TreeGrafter"/>
</dbReference>
<dbReference type="GO" id="GO:0000226">
    <property type="term" value="P:microtubule cytoskeleton organization"/>
    <property type="evidence" value="ECO:0007669"/>
    <property type="project" value="TreeGrafter"/>
</dbReference>
<keyword evidence="2" id="KW-0723">Serine/threonine-protein kinase</keyword>
<keyword evidence="5" id="KW-0418">Kinase</keyword>
<dbReference type="InterPro" id="IPR011009">
    <property type="entry name" value="Kinase-like_dom_sf"/>
</dbReference>
<evidence type="ECO:0000256" key="8">
    <source>
        <dbReference type="ARBA" id="ARBA00048679"/>
    </source>
</evidence>
<evidence type="ECO:0000313" key="10">
    <source>
        <dbReference type="EMBL" id="OBS69916.1"/>
    </source>
</evidence>
<proteinExistence type="predicted"/>
<dbReference type="Proteomes" id="UP000092124">
    <property type="component" value="Unassembled WGS sequence"/>
</dbReference>
<evidence type="ECO:0000313" key="11">
    <source>
        <dbReference type="Proteomes" id="UP000092124"/>
    </source>
</evidence>
<evidence type="ECO:0000259" key="9">
    <source>
        <dbReference type="PROSITE" id="PS50011"/>
    </source>
</evidence>
<evidence type="ECO:0000256" key="5">
    <source>
        <dbReference type="ARBA" id="ARBA00022777"/>
    </source>
</evidence>
<keyword evidence="3" id="KW-0808">Transferase</keyword>
<dbReference type="SUPFAM" id="SSF56112">
    <property type="entry name" value="Protein kinase-like (PK-like)"/>
    <property type="match status" value="1"/>
</dbReference>
<feature type="non-terminal residue" evidence="10">
    <location>
        <position position="1"/>
    </location>
</feature>
<accession>A0A1A6GUR7</accession>
<dbReference type="InterPro" id="IPR000719">
    <property type="entry name" value="Prot_kinase_dom"/>
</dbReference>
<dbReference type="EC" id="2.7.11.1" evidence="1"/>
<evidence type="ECO:0000256" key="3">
    <source>
        <dbReference type="ARBA" id="ARBA00022679"/>
    </source>
</evidence>
<keyword evidence="6" id="KW-0067">ATP-binding</keyword>
<dbReference type="PROSITE" id="PS50011">
    <property type="entry name" value="PROTEIN_KINASE_DOM"/>
    <property type="match status" value="1"/>
</dbReference>
<name>A0A1A6GUR7_NEOLE</name>
<sequence length="175" mass="19561">QCGTKTFDTPELGLGEGYDGKKADVCSVGVLLYFITTRQHPLRGRTQEEILVKIIKGTYDFPAQVPGQFENHLHQMLTIAPERRPSMEDVQQHLWVMKFKENIPSATYPDPNIGTRADEIYGEMRRQEIEECTGDGGGAGAGFTGLPEVVQPNSSPLRAWSSKIRIEKLKPEQNC</sequence>
<evidence type="ECO:0000256" key="6">
    <source>
        <dbReference type="ARBA" id="ARBA00022840"/>
    </source>
</evidence>
<reference evidence="10 11" key="1">
    <citation type="submission" date="2016-06" db="EMBL/GenBank/DDBJ databases">
        <title>The Draft Genome Sequence and Annotation of the Desert Woodrat Neotoma lepida.</title>
        <authorList>
            <person name="Campbell M."/>
            <person name="Oakeson K.F."/>
            <person name="Yandell M."/>
            <person name="Halpert J.R."/>
            <person name="Dearing D."/>
        </authorList>
    </citation>
    <scope>NUCLEOTIDE SEQUENCE [LARGE SCALE GENOMIC DNA]</scope>
    <source>
        <strain evidence="10">417</strain>
        <tissue evidence="10">Liver</tissue>
    </source>
</reference>
<comment type="caution">
    <text evidence="10">The sequence shown here is derived from an EMBL/GenBank/DDBJ whole genome shotgun (WGS) entry which is preliminary data.</text>
</comment>
<dbReference type="AlphaFoldDB" id="A0A1A6GUR7"/>
<gene>
    <name evidence="10" type="ORF">A6R68_01544</name>
</gene>
<feature type="domain" description="Protein kinase" evidence="9">
    <location>
        <begin position="1"/>
        <end position="96"/>
    </location>
</feature>
<comment type="catalytic activity">
    <reaction evidence="7">
        <text>L-threonyl-[protein] + ATP = O-phospho-L-threonyl-[protein] + ADP + H(+)</text>
        <dbReference type="Rhea" id="RHEA:46608"/>
        <dbReference type="Rhea" id="RHEA-COMP:11060"/>
        <dbReference type="Rhea" id="RHEA-COMP:11605"/>
        <dbReference type="ChEBI" id="CHEBI:15378"/>
        <dbReference type="ChEBI" id="CHEBI:30013"/>
        <dbReference type="ChEBI" id="CHEBI:30616"/>
        <dbReference type="ChEBI" id="CHEBI:61977"/>
        <dbReference type="ChEBI" id="CHEBI:456216"/>
        <dbReference type="EC" id="2.7.11.1"/>
    </reaction>
</comment>
<comment type="catalytic activity">
    <reaction evidence="8">
        <text>L-seryl-[protein] + ATP = O-phospho-L-seryl-[protein] + ADP + H(+)</text>
        <dbReference type="Rhea" id="RHEA:17989"/>
        <dbReference type="Rhea" id="RHEA-COMP:9863"/>
        <dbReference type="Rhea" id="RHEA-COMP:11604"/>
        <dbReference type="ChEBI" id="CHEBI:15378"/>
        <dbReference type="ChEBI" id="CHEBI:29999"/>
        <dbReference type="ChEBI" id="CHEBI:30616"/>
        <dbReference type="ChEBI" id="CHEBI:83421"/>
        <dbReference type="ChEBI" id="CHEBI:456216"/>
        <dbReference type="EC" id="2.7.11.1"/>
    </reaction>
</comment>
<dbReference type="GO" id="GO:0035556">
    <property type="term" value="P:intracellular signal transduction"/>
    <property type="evidence" value="ECO:0007669"/>
    <property type="project" value="TreeGrafter"/>
</dbReference>
<feature type="non-terminal residue" evidence="10">
    <location>
        <position position="175"/>
    </location>
</feature>
<dbReference type="STRING" id="56216.A0A1A6GUR7"/>
<evidence type="ECO:0000256" key="1">
    <source>
        <dbReference type="ARBA" id="ARBA00012513"/>
    </source>
</evidence>